<feature type="transmembrane region" description="Helical" evidence="8">
    <location>
        <begin position="467"/>
        <end position="487"/>
    </location>
</feature>
<dbReference type="GO" id="GO:0016020">
    <property type="term" value="C:membrane"/>
    <property type="evidence" value="ECO:0007669"/>
    <property type="project" value="UniProtKB-SubCell"/>
</dbReference>
<feature type="transmembrane region" description="Helical" evidence="8">
    <location>
        <begin position="134"/>
        <end position="154"/>
    </location>
</feature>
<feature type="transmembrane region" description="Helical" evidence="8">
    <location>
        <begin position="300"/>
        <end position="319"/>
    </location>
</feature>
<evidence type="ECO:0000259" key="9">
    <source>
        <dbReference type="PROSITE" id="PS50850"/>
    </source>
</evidence>
<dbReference type="GO" id="GO:0015293">
    <property type="term" value="F:symporter activity"/>
    <property type="evidence" value="ECO:0007669"/>
    <property type="project" value="UniProtKB-KW"/>
</dbReference>
<comment type="caution">
    <text evidence="10">The sequence shown here is derived from an EMBL/GenBank/DDBJ whole genome shotgun (WGS) entry which is preliminary data.</text>
</comment>
<dbReference type="FunFam" id="1.20.1250.20:FF:000003">
    <property type="entry name" value="Solute carrier family 17 member 3"/>
    <property type="match status" value="1"/>
</dbReference>
<dbReference type="SUPFAM" id="SSF103473">
    <property type="entry name" value="MFS general substrate transporter"/>
    <property type="match status" value="1"/>
</dbReference>
<feature type="transmembrane region" description="Helical" evidence="8">
    <location>
        <begin position="212"/>
        <end position="232"/>
    </location>
</feature>
<feature type="transmembrane region" description="Helical" evidence="8">
    <location>
        <begin position="493"/>
        <end position="514"/>
    </location>
</feature>
<evidence type="ECO:0000256" key="5">
    <source>
        <dbReference type="ARBA" id="ARBA00022989"/>
    </source>
</evidence>
<feature type="transmembrane region" description="Helical" evidence="8">
    <location>
        <begin position="526"/>
        <end position="550"/>
    </location>
</feature>
<accession>A0A6A4VWH4</accession>
<feature type="transmembrane region" description="Helical" evidence="8">
    <location>
        <begin position="38"/>
        <end position="61"/>
    </location>
</feature>
<evidence type="ECO:0000256" key="8">
    <source>
        <dbReference type="SAM" id="Phobius"/>
    </source>
</evidence>
<feature type="compositionally biased region" description="Basic and acidic residues" evidence="7">
    <location>
        <begin position="587"/>
        <end position="596"/>
    </location>
</feature>
<dbReference type="Pfam" id="PF07690">
    <property type="entry name" value="MFS_1"/>
    <property type="match status" value="1"/>
</dbReference>
<feature type="compositionally biased region" description="Basic and acidic residues" evidence="7">
    <location>
        <begin position="609"/>
        <end position="628"/>
    </location>
</feature>
<keyword evidence="4" id="KW-0769">Symport</keyword>
<evidence type="ECO:0000256" key="3">
    <source>
        <dbReference type="ARBA" id="ARBA00022692"/>
    </source>
</evidence>
<feature type="transmembrane region" description="Helical" evidence="8">
    <location>
        <begin position="331"/>
        <end position="350"/>
    </location>
</feature>
<dbReference type="InterPro" id="IPR036259">
    <property type="entry name" value="MFS_trans_sf"/>
</dbReference>
<proteinExistence type="predicted"/>
<dbReference type="PANTHER" id="PTHR11662">
    <property type="entry name" value="SOLUTE CARRIER FAMILY 17"/>
    <property type="match status" value="1"/>
</dbReference>
<feature type="region of interest" description="Disordered" evidence="7">
    <location>
        <begin position="587"/>
        <end position="628"/>
    </location>
</feature>
<comment type="subcellular location">
    <subcellularLocation>
        <location evidence="1">Membrane</location>
        <topology evidence="1">Multi-pass membrane protein</topology>
    </subcellularLocation>
</comment>
<evidence type="ECO:0000313" key="10">
    <source>
        <dbReference type="EMBL" id="KAF0297259.1"/>
    </source>
</evidence>
<dbReference type="Proteomes" id="UP000440578">
    <property type="component" value="Unassembled WGS sequence"/>
</dbReference>
<keyword evidence="11" id="KW-1185">Reference proteome</keyword>
<name>A0A6A4VWH4_AMPAM</name>
<feature type="transmembrane region" description="Helical" evidence="8">
    <location>
        <begin position="562"/>
        <end position="580"/>
    </location>
</feature>
<sequence>MAMTIDQLTTFRYILVGIFCFNTLALLLVIFFLDDLYWMFSINIIIYLVLVLGVYILATLLRRRLLEEARGAPAATVVIHVPRGGRRPGAAPRGLVTSPTPTSLELKSAMATEQQHIDGAAAGARRCGQPPVRLLVLFLVTGGFMVQMMLRVTLSVAMVAMVNHTAIPHAEVSAQAACSNWSAADSAAAPPPPEHDDTEVGEYVWDEFTQGLLLAAFYWGYLVTQVPGGFLAERFGSKRVLGVSQGLNGALALLLPVAAAGGPGWVIAVRFIQGVCCGPVYPCLFPLVARWFPLDERQRAFSFVNAMTAFGISLTTTMAGQLSASLGWRSVFYTSGSIALLWAAAWMLLVHDTPHEHPSATEAERRRIGAGNVTSARTVRRPPYGAILRSAPVLAIIIAETANSWSLTYLMTSLPTYMKHVLGFDLRANGVLSGLPLVCRGLMMLTGGSLADLALRRGWLRVVTIRRLAAGLSSGGCALLLFLVTFVGCQPAVATLFVCLAGTFNGLITIGTLLNPLDIAPNYSGSVFGIANLIGNGISTLNPVATGAMIRGEQTAERWNNVFYLGAGIFAVNLVVYQALMSADRQPWDKQEDGERTGNAGGVSVFEEVNNRKAAEATEERQGGGRAE</sequence>
<feature type="transmembrane region" description="Helical" evidence="8">
    <location>
        <begin position="239"/>
        <end position="259"/>
    </location>
</feature>
<dbReference type="AlphaFoldDB" id="A0A6A4VWH4"/>
<feature type="transmembrane region" description="Helical" evidence="8">
    <location>
        <begin position="12"/>
        <end position="32"/>
    </location>
</feature>
<keyword evidence="2" id="KW-0813">Transport</keyword>
<keyword evidence="5 8" id="KW-1133">Transmembrane helix</keyword>
<feature type="transmembrane region" description="Helical" evidence="8">
    <location>
        <begin position="265"/>
        <end position="288"/>
    </location>
</feature>
<dbReference type="PROSITE" id="PS50850">
    <property type="entry name" value="MFS"/>
    <property type="match status" value="1"/>
</dbReference>
<dbReference type="InterPro" id="IPR011701">
    <property type="entry name" value="MFS"/>
</dbReference>
<feature type="domain" description="Major facilitator superfamily (MFS) profile" evidence="9">
    <location>
        <begin position="135"/>
        <end position="585"/>
    </location>
</feature>
<feature type="transmembrane region" description="Helical" evidence="8">
    <location>
        <begin position="431"/>
        <end position="455"/>
    </location>
</feature>
<organism evidence="10 11">
    <name type="scientific">Amphibalanus amphitrite</name>
    <name type="common">Striped barnacle</name>
    <name type="synonym">Balanus amphitrite</name>
    <dbReference type="NCBI Taxonomy" id="1232801"/>
    <lineage>
        <taxon>Eukaryota</taxon>
        <taxon>Metazoa</taxon>
        <taxon>Ecdysozoa</taxon>
        <taxon>Arthropoda</taxon>
        <taxon>Crustacea</taxon>
        <taxon>Multicrustacea</taxon>
        <taxon>Cirripedia</taxon>
        <taxon>Thoracica</taxon>
        <taxon>Thoracicalcarea</taxon>
        <taxon>Balanomorpha</taxon>
        <taxon>Balanoidea</taxon>
        <taxon>Balanidae</taxon>
        <taxon>Amphibalaninae</taxon>
        <taxon>Amphibalanus</taxon>
    </lineage>
</organism>
<evidence type="ECO:0000256" key="1">
    <source>
        <dbReference type="ARBA" id="ARBA00004141"/>
    </source>
</evidence>
<keyword evidence="6 8" id="KW-0472">Membrane</keyword>
<evidence type="ECO:0000256" key="7">
    <source>
        <dbReference type="SAM" id="MobiDB-lite"/>
    </source>
</evidence>
<evidence type="ECO:0000313" key="11">
    <source>
        <dbReference type="Proteomes" id="UP000440578"/>
    </source>
</evidence>
<dbReference type="EMBL" id="VIIS01001503">
    <property type="protein sequence ID" value="KAF0297259.1"/>
    <property type="molecule type" value="Genomic_DNA"/>
</dbReference>
<dbReference type="InterPro" id="IPR050382">
    <property type="entry name" value="MFS_Na/Anion_cotransporter"/>
</dbReference>
<dbReference type="GO" id="GO:0006820">
    <property type="term" value="P:monoatomic anion transport"/>
    <property type="evidence" value="ECO:0007669"/>
    <property type="project" value="TreeGrafter"/>
</dbReference>
<keyword evidence="3 8" id="KW-0812">Transmembrane</keyword>
<reference evidence="10 11" key="1">
    <citation type="submission" date="2019-07" db="EMBL/GenBank/DDBJ databases">
        <title>Draft genome assembly of a fouling barnacle, Amphibalanus amphitrite (Darwin, 1854): The first reference genome for Thecostraca.</title>
        <authorList>
            <person name="Kim W."/>
        </authorList>
    </citation>
    <scope>NUCLEOTIDE SEQUENCE [LARGE SCALE GENOMIC DNA]</scope>
    <source>
        <strain evidence="10">SNU_AA5</strain>
        <tissue evidence="10">Soma without cirri and trophi</tissue>
    </source>
</reference>
<dbReference type="PANTHER" id="PTHR11662:SF399">
    <property type="entry name" value="FI19708P1-RELATED"/>
    <property type="match status" value="1"/>
</dbReference>
<protein>
    <submittedName>
        <fullName evidence="10">Putative inorganic phosphate cotransporter</fullName>
    </submittedName>
</protein>
<dbReference type="InterPro" id="IPR020846">
    <property type="entry name" value="MFS_dom"/>
</dbReference>
<dbReference type="OrthoDB" id="2985014at2759"/>
<evidence type="ECO:0000256" key="4">
    <source>
        <dbReference type="ARBA" id="ARBA00022847"/>
    </source>
</evidence>
<evidence type="ECO:0000256" key="2">
    <source>
        <dbReference type="ARBA" id="ARBA00022448"/>
    </source>
</evidence>
<evidence type="ECO:0000256" key="6">
    <source>
        <dbReference type="ARBA" id="ARBA00023136"/>
    </source>
</evidence>
<gene>
    <name evidence="10" type="primary">Picot_9</name>
    <name evidence="10" type="ORF">FJT64_005335</name>
</gene>
<dbReference type="Gene3D" id="1.20.1250.20">
    <property type="entry name" value="MFS general substrate transporter like domains"/>
    <property type="match status" value="2"/>
</dbReference>